<keyword evidence="9" id="KW-0443">Lipid metabolism</keyword>
<feature type="transmembrane region" description="Helical" evidence="13">
    <location>
        <begin position="305"/>
        <end position="324"/>
    </location>
</feature>
<feature type="transmembrane region" description="Helical" evidence="13">
    <location>
        <begin position="20"/>
        <end position="40"/>
    </location>
</feature>
<feature type="transmembrane region" description="Helical" evidence="13">
    <location>
        <begin position="235"/>
        <end position="255"/>
    </location>
</feature>
<dbReference type="PANTHER" id="PTHR21257">
    <property type="entry name" value="DELTA(14)-STEROL REDUCTASE"/>
    <property type="match status" value="1"/>
</dbReference>
<keyword evidence="5" id="KW-0752">Steroid biosynthesis</keyword>
<organism evidence="14 15">
    <name type="scientific">Hohenbuehelia grisea</name>
    <dbReference type="NCBI Taxonomy" id="104357"/>
    <lineage>
        <taxon>Eukaryota</taxon>
        <taxon>Fungi</taxon>
        <taxon>Dikarya</taxon>
        <taxon>Basidiomycota</taxon>
        <taxon>Agaricomycotina</taxon>
        <taxon>Agaricomycetes</taxon>
        <taxon>Agaricomycetidae</taxon>
        <taxon>Agaricales</taxon>
        <taxon>Pleurotineae</taxon>
        <taxon>Pleurotaceae</taxon>
        <taxon>Hohenbuehelia</taxon>
    </lineage>
</organism>
<name>A0ABR3JGF1_9AGAR</name>
<dbReference type="EMBL" id="JASNQZ010000007">
    <property type="protein sequence ID" value="KAL0954525.1"/>
    <property type="molecule type" value="Genomic_DNA"/>
</dbReference>
<gene>
    <name evidence="14" type="ORF">HGRIS_003492</name>
</gene>
<evidence type="ECO:0000256" key="13">
    <source>
        <dbReference type="SAM" id="Phobius"/>
    </source>
</evidence>
<dbReference type="InterPro" id="IPR018083">
    <property type="entry name" value="Sterol_reductase_CS"/>
</dbReference>
<evidence type="ECO:0000256" key="1">
    <source>
        <dbReference type="ARBA" id="ARBA00004141"/>
    </source>
</evidence>
<feature type="transmembrane region" description="Helical" evidence="13">
    <location>
        <begin position="79"/>
        <end position="96"/>
    </location>
</feature>
<dbReference type="Proteomes" id="UP001556367">
    <property type="component" value="Unassembled WGS sequence"/>
</dbReference>
<evidence type="ECO:0000313" key="15">
    <source>
        <dbReference type="Proteomes" id="UP001556367"/>
    </source>
</evidence>
<keyword evidence="15" id="KW-1185">Reference proteome</keyword>
<evidence type="ECO:0000256" key="2">
    <source>
        <dbReference type="ARBA" id="ARBA00005402"/>
    </source>
</evidence>
<feature type="transmembrane region" description="Helical" evidence="13">
    <location>
        <begin position="116"/>
        <end position="135"/>
    </location>
</feature>
<evidence type="ECO:0000256" key="11">
    <source>
        <dbReference type="ARBA" id="ARBA00023166"/>
    </source>
</evidence>
<feature type="transmembrane region" description="Helical" evidence="13">
    <location>
        <begin position="372"/>
        <end position="401"/>
    </location>
</feature>
<accession>A0ABR3JGF1</accession>
<evidence type="ECO:0000256" key="8">
    <source>
        <dbReference type="ARBA" id="ARBA00023011"/>
    </source>
</evidence>
<dbReference type="Pfam" id="PF01222">
    <property type="entry name" value="ERG4_ERG24"/>
    <property type="match status" value="1"/>
</dbReference>
<evidence type="ECO:0000256" key="3">
    <source>
        <dbReference type="ARBA" id="ARBA00022516"/>
    </source>
</evidence>
<sequence>MTSIERRKELNPKTTTYEFFGPFGALLITIGAPLVTYALYLTCSEESGGCPPNGLAMRTALQNMAQQGWWMSVWDTEAMLVYLGFYAFCVVAWAVLPGRIVEGVPLRTGGAKKYKINGLATFICALCIAIAVIAIRGPESFTFFYDHWIGIITATIFMSVLQSLACYLHSFLPSKLLALGGNTGNPIYDFFIGRELNPSIGSFDLKSFNELRPGLILWVLIDISMACAQATRRGGLAKVTDSMWLVVFFQVWYVGDSLYNESAVFTTIDIISDGLGFMLCFGCITWIPCTFSLQARYLVFAPLELGPVNTSLILLVNVTGYHIFRSANNEKNDFRNGGNTRNLKYIHTAQGSKLITSGWWGRSRHPNYLGDIIMAFAWSLPTGFNTPITYFYVTYFVILLIHRERRDDDKCAGKYGADWKTYKRIVPYRILPLVY</sequence>
<comment type="subcellular location">
    <subcellularLocation>
        <location evidence="1">Membrane</location>
        <topology evidence="1">Multi-pass membrane protein</topology>
    </subcellularLocation>
</comment>
<protein>
    <recommendedName>
        <fullName evidence="16">ERG4/ERG24 ergosterol biosynthesis protein</fullName>
    </recommendedName>
</protein>
<evidence type="ECO:0000256" key="6">
    <source>
        <dbReference type="ARBA" id="ARBA00022989"/>
    </source>
</evidence>
<keyword evidence="12" id="KW-0753">Steroid metabolism</keyword>
<keyword evidence="4 13" id="KW-0812">Transmembrane</keyword>
<feature type="transmembrane region" description="Helical" evidence="13">
    <location>
        <begin position="147"/>
        <end position="168"/>
    </location>
</feature>
<evidence type="ECO:0000256" key="5">
    <source>
        <dbReference type="ARBA" id="ARBA00022955"/>
    </source>
</evidence>
<dbReference type="PANTHER" id="PTHR21257:SF52">
    <property type="entry name" value="DELTA(14)-STEROL REDUCTASE TM7SF2"/>
    <property type="match status" value="1"/>
</dbReference>
<keyword evidence="8" id="KW-0756">Sterol biosynthesis</keyword>
<comment type="caution">
    <text evidence="14">The sequence shown here is derived from an EMBL/GenBank/DDBJ whole genome shotgun (WGS) entry which is preliminary data.</text>
</comment>
<reference evidence="15" key="1">
    <citation type="submission" date="2024-06" db="EMBL/GenBank/DDBJ databases">
        <title>Multi-omics analyses provide insights into the biosynthesis of the anticancer antibiotic pleurotin in Hohenbuehelia grisea.</title>
        <authorList>
            <person name="Weaver J.A."/>
            <person name="Alberti F."/>
        </authorList>
    </citation>
    <scope>NUCLEOTIDE SEQUENCE [LARGE SCALE GENOMIC DNA]</scope>
    <source>
        <strain evidence="15">T-177</strain>
    </source>
</reference>
<dbReference type="Gene3D" id="1.20.120.1630">
    <property type="match status" value="1"/>
</dbReference>
<evidence type="ECO:0000256" key="4">
    <source>
        <dbReference type="ARBA" id="ARBA00022692"/>
    </source>
</evidence>
<keyword evidence="10 13" id="KW-0472">Membrane</keyword>
<proteinExistence type="inferred from homology"/>
<evidence type="ECO:0000256" key="12">
    <source>
        <dbReference type="ARBA" id="ARBA00023221"/>
    </source>
</evidence>
<keyword evidence="7" id="KW-0560">Oxidoreductase</keyword>
<keyword evidence="6 13" id="KW-1133">Transmembrane helix</keyword>
<evidence type="ECO:0000256" key="10">
    <source>
        <dbReference type="ARBA" id="ARBA00023136"/>
    </source>
</evidence>
<dbReference type="InterPro" id="IPR001171">
    <property type="entry name" value="ERG24_DHCR-like"/>
</dbReference>
<evidence type="ECO:0000256" key="7">
    <source>
        <dbReference type="ARBA" id="ARBA00023002"/>
    </source>
</evidence>
<dbReference type="PROSITE" id="PS01018">
    <property type="entry name" value="STEROL_REDUCT_2"/>
    <property type="match status" value="1"/>
</dbReference>
<feature type="transmembrane region" description="Helical" evidence="13">
    <location>
        <begin position="275"/>
        <end position="293"/>
    </location>
</feature>
<evidence type="ECO:0000256" key="9">
    <source>
        <dbReference type="ARBA" id="ARBA00023098"/>
    </source>
</evidence>
<evidence type="ECO:0000313" key="14">
    <source>
        <dbReference type="EMBL" id="KAL0954525.1"/>
    </source>
</evidence>
<evidence type="ECO:0008006" key="16">
    <source>
        <dbReference type="Google" id="ProtNLM"/>
    </source>
</evidence>
<keyword evidence="3" id="KW-0444">Lipid biosynthesis</keyword>
<keyword evidence="11" id="KW-1207">Sterol metabolism</keyword>
<comment type="similarity">
    <text evidence="2">Belongs to the ERG4/ERG24 family.</text>
</comment>